<feature type="transmembrane region" description="Helical" evidence="1">
    <location>
        <begin position="32"/>
        <end position="50"/>
    </location>
</feature>
<feature type="transmembrane region" description="Helical" evidence="1">
    <location>
        <begin position="62"/>
        <end position="82"/>
    </location>
</feature>
<dbReference type="Proteomes" id="UP000614221">
    <property type="component" value="Unassembled WGS sequence"/>
</dbReference>
<protein>
    <submittedName>
        <fullName evidence="2">Uncharacterized protein</fullName>
    </submittedName>
</protein>
<feature type="transmembrane region" description="Helical" evidence="1">
    <location>
        <begin position="88"/>
        <end position="111"/>
    </location>
</feature>
<evidence type="ECO:0000313" key="3">
    <source>
        <dbReference type="Proteomes" id="UP000614221"/>
    </source>
</evidence>
<dbReference type="EMBL" id="BMPD01000007">
    <property type="protein sequence ID" value="GGK79846.1"/>
    <property type="molecule type" value="Genomic_DNA"/>
</dbReference>
<accession>A0A830EQ89</accession>
<reference evidence="2" key="1">
    <citation type="journal article" date="2014" name="Int. J. Syst. Evol. Microbiol.">
        <title>Complete genome sequence of Corynebacterium casei LMG S-19264T (=DSM 44701T), isolated from a smear-ripened cheese.</title>
        <authorList>
            <consortium name="US DOE Joint Genome Institute (JGI-PGF)"/>
            <person name="Walter F."/>
            <person name="Albersmeier A."/>
            <person name="Kalinowski J."/>
            <person name="Ruckert C."/>
        </authorList>
    </citation>
    <scope>NUCLEOTIDE SEQUENCE</scope>
    <source>
        <strain evidence="2">JCM 19018</strain>
    </source>
</reference>
<keyword evidence="1" id="KW-0812">Transmembrane</keyword>
<comment type="caution">
    <text evidence="2">The sequence shown here is derived from an EMBL/GenBank/DDBJ whole genome shotgun (WGS) entry which is preliminary data.</text>
</comment>
<name>A0A830EQ89_9EURY</name>
<gene>
    <name evidence="2" type="ORF">GCM10009067_35240</name>
</gene>
<evidence type="ECO:0000313" key="2">
    <source>
        <dbReference type="EMBL" id="GGK79846.1"/>
    </source>
</evidence>
<keyword evidence="1" id="KW-1133">Transmembrane helix</keyword>
<sequence>MDLTDSATEPADMAAQSTAGQDSLFNLPSHPVGYLAIVAALATAGIHLVLGPRVMGFSQTLGILFILNGLGFLGGLVLYSSRYWRPELFLVAAGYALVTILALFVFQGFSLDAFYMQGSLNPLAVGSKAAEAVLALCAVYLYTASSP</sequence>
<keyword evidence="1" id="KW-0472">Membrane</keyword>
<dbReference type="Pfam" id="PF24287">
    <property type="entry name" value="DUF7475"/>
    <property type="match status" value="1"/>
</dbReference>
<proteinExistence type="predicted"/>
<dbReference type="AlphaFoldDB" id="A0A830EQ89"/>
<evidence type="ECO:0000256" key="1">
    <source>
        <dbReference type="SAM" id="Phobius"/>
    </source>
</evidence>
<reference evidence="2" key="2">
    <citation type="submission" date="2020-09" db="EMBL/GenBank/DDBJ databases">
        <authorList>
            <person name="Sun Q."/>
            <person name="Ohkuma M."/>
        </authorList>
    </citation>
    <scope>NUCLEOTIDE SEQUENCE</scope>
    <source>
        <strain evidence="2">JCM 19018</strain>
    </source>
</reference>
<organism evidence="2 3">
    <name type="scientific">Haloarcula sebkhae</name>
    <dbReference type="NCBI Taxonomy" id="932660"/>
    <lineage>
        <taxon>Archaea</taxon>
        <taxon>Methanobacteriati</taxon>
        <taxon>Methanobacteriota</taxon>
        <taxon>Stenosarchaea group</taxon>
        <taxon>Halobacteria</taxon>
        <taxon>Halobacteriales</taxon>
        <taxon>Haloarculaceae</taxon>
        <taxon>Haloarcula</taxon>
    </lineage>
</organism>
<dbReference type="InterPro" id="IPR055898">
    <property type="entry name" value="DUF7475"/>
</dbReference>